<dbReference type="GeneID" id="28826800"/>
<dbReference type="STRING" id="149040.A0A194WXS4"/>
<dbReference type="RefSeq" id="XP_018066752.1">
    <property type="nucleotide sequence ID" value="XM_018217074.1"/>
</dbReference>
<dbReference type="Pfam" id="PF00294">
    <property type="entry name" value="PfkB"/>
    <property type="match status" value="1"/>
</dbReference>
<keyword evidence="5" id="KW-1185">Reference proteome</keyword>
<feature type="domain" description="Carbohydrate kinase PfkB" evidence="3">
    <location>
        <begin position="13"/>
        <end position="252"/>
    </location>
</feature>
<dbReference type="PANTHER" id="PTHR10584:SF166">
    <property type="entry name" value="RIBOKINASE"/>
    <property type="match status" value="1"/>
</dbReference>
<reference evidence="4 5" key="1">
    <citation type="submission" date="2015-10" db="EMBL/GenBank/DDBJ databases">
        <title>Full genome of DAOMC 229536 Phialocephala scopiformis, a fungal endophyte of spruce producing the potent anti-insectan compound rugulosin.</title>
        <authorList>
            <consortium name="DOE Joint Genome Institute"/>
            <person name="Walker A.K."/>
            <person name="Frasz S.L."/>
            <person name="Seifert K.A."/>
            <person name="Miller J.D."/>
            <person name="Mondo S.J."/>
            <person name="Labutti K."/>
            <person name="Lipzen A."/>
            <person name="Dockter R."/>
            <person name="Kennedy M."/>
            <person name="Grigoriev I.V."/>
            <person name="Spatafora J.W."/>
        </authorList>
    </citation>
    <scope>NUCLEOTIDE SEQUENCE [LARGE SCALE GENOMIC DNA]</scope>
    <source>
        <strain evidence="4 5">CBS 120377</strain>
    </source>
</reference>
<dbReference type="KEGG" id="psco:LY89DRAFT_699702"/>
<dbReference type="AlphaFoldDB" id="A0A194WXS4"/>
<accession>A0A194WXS4</accession>
<evidence type="ECO:0000256" key="1">
    <source>
        <dbReference type="ARBA" id="ARBA00022679"/>
    </source>
</evidence>
<gene>
    <name evidence="4" type="ORF">LY89DRAFT_699702</name>
</gene>
<keyword evidence="2 4" id="KW-0418">Kinase</keyword>
<dbReference type="InterPro" id="IPR011611">
    <property type="entry name" value="PfkB_dom"/>
</dbReference>
<dbReference type="InterPro" id="IPR029056">
    <property type="entry name" value="Ribokinase-like"/>
</dbReference>
<name>A0A194WXS4_MOLSC</name>
<evidence type="ECO:0000313" key="5">
    <source>
        <dbReference type="Proteomes" id="UP000070700"/>
    </source>
</evidence>
<evidence type="ECO:0000259" key="3">
    <source>
        <dbReference type="Pfam" id="PF00294"/>
    </source>
</evidence>
<sequence>MSVTGMEVAKGTIRVFLNSAVGNDATGRNVLDEIERNGVDISQVQIFDGQKSGTCVVLVETNTGASRFIVFQGATKSWKFHGSGSVNLMAGGSLPDLIIAHLSVPHDELLQVLEAAHEQGIETILDPSPIGRLDPSVFPKITHLVMNESETALLSECGIHDLHDMVSCRVAAEYFLLLGVKNVIITLGAKGAYFATHVGERGAAILFLGTYAVEYVQQKQKGNWDIKKAVTRACRAAARTIESLGAQESIPWANEIDSE</sequence>
<keyword evidence="1" id="KW-0808">Transferase</keyword>
<evidence type="ECO:0000313" key="4">
    <source>
        <dbReference type="EMBL" id="KUJ12397.1"/>
    </source>
</evidence>
<dbReference type="EMBL" id="KQ947424">
    <property type="protein sequence ID" value="KUJ12397.1"/>
    <property type="molecule type" value="Genomic_DNA"/>
</dbReference>
<protein>
    <submittedName>
        <fullName evidence="4">Ribokinase-like protein</fullName>
    </submittedName>
</protein>
<dbReference type="GO" id="GO:0016301">
    <property type="term" value="F:kinase activity"/>
    <property type="evidence" value="ECO:0007669"/>
    <property type="project" value="UniProtKB-KW"/>
</dbReference>
<organism evidence="4 5">
    <name type="scientific">Mollisia scopiformis</name>
    <name type="common">Conifer needle endophyte fungus</name>
    <name type="synonym">Phialocephala scopiformis</name>
    <dbReference type="NCBI Taxonomy" id="149040"/>
    <lineage>
        <taxon>Eukaryota</taxon>
        <taxon>Fungi</taxon>
        <taxon>Dikarya</taxon>
        <taxon>Ascomycota</taxon>
        <taxon>Pezizomycotina</taxon>
        <taxon>Leotiomycetes</taxon>
        <taxon>Helotiales</taxon>
        <taxon>Mollisiaceae</taxon>
        <taxon>Mollisia</taxon>
    </lineage>
</organism>
<dbReference type="Proteomes" id="UP000070700">
    <property type="component" value="Unassembled WGS sequence"/>
</dbReference>
<dbReference type="InParanoid" id="A0A194WXS4"/>
<dbReference type="PANTHER" id="PTHR10584">
    <property type="entry name" value="SUGAR KINASE"/>
    <property type="match status" value="1"/>
</dbReference>
<proteinExistence type="predicted"/>
<dbReference type="Gene3D" id="3.40.1190.20">
    <property type="match status" value="1"/>
</dbReference>
<evidence type="ECO:0000256" key="2">
    <source>
        <dbReference type="ARBA" id="ARBA00022777"/>
    </source>
</evidence>
<dbReference type="SUPFAM" id="SSF53613">
    <property type="entry name" value="Ribokinase-like"/>
    <property type="match status" value="1"/>
</dbReference>
<dbReference type="OrthoDB" id="415590at2759"/>